<comment type="caution">
    <text evidence="3">The sequence shown here is derived from an EMBL/GenBank/DDBJ whole genome shotgun (WGS) entry which is preliminary data.</text>
</comment>
<feature type="region of interest" description="Disordered" evidence="1">
    <location>
        <begin position="156"/>
        <end position="182"/>
    </location>
</feature>
<gene>
    <name evidence="3" type="ORF">ABMA28_014551</name>
</gene>
<accession>A0ABD0TH76</accession>
<dbReference type="PANTHER" id="PTHR47027:SF20">
    <property type="entry name" value="REVERSE TRANSCRIPTASE-LIKE PROTEIN WITH RNA-DIRECTED DNA POLYMERASE DOMAIN"/>
    <property type="match status" value="1"/>
</dbReference>
<proteinExistence type="predicted"/>
<evidence type="ECO:0000256" key="1">
    <source>
        <dbReference type="SAM" id="MobiDB-lite"/>
    </source>
</evidence>
<protein>
    <recommendedName>
        <fullName evidence="2">Reverse transcriptase domain-containing protein</fullName>
    </recommendedName>
</protein>
<dbReference type="GO" id="GO:0071897">
    <property type="term" value="P:DNA biosynthetic process"/>
    <property type="evidence" value="ECO:0007669"/>
    <property type="project" value="UniProtKB-ARBA"/>
</dbReference>
<feature type="domain" description="Reverse transcriptase" evidence="2">
    <location>
        <begin position="230"/>
        <end position="510"/>
    </location>
</feature>
<dbReference type="EMBL" id="JBEDNZ010000005">
    <property type="protein sequence ID" value="KAL0842454.1"/>
    <property type="molecule type" value="Genomic_DNA"/>
</dbReference>
<name>A0ABD0TH76_LOXSC</name>
<dbReference type="AlphaFoldDB" id="A0ABD0TH76"/>
<feature type="compositionally biased region" description="Polar residues" evidence="1">
    <location>
        <begin position="216"/>
        <end position="231"/>
    </location>
</feature>
<dbReference type="CDD" id="cd01650">
    <property type="entry name" value="RT_nLTR_like"/>
    <property type="match status" value="1"/>
</dbReference>
<dbReference type="PROSITE" id="PS50878">
    <property type="entry name" value="RT_POL"/>
    <property type="match status" value="1"/>
</dbReference>
<evidence type="ECO:0000313" key="3">
    <source>
        <dbReference type="EMBL" id="KAL0842454.1"/>
    </source>
</evidence>
<dbReference type="SUPFAM" id="SSF56672">
    <property type="entry name" value="DNA/RNA polymerases"/>
    <property type="match status" value="1"/>
</dbReference>
<dbReference type="InterPro" id="IPR043502">
    <property type="entry name" value="DNA/RNA_pol_sf"/>
</dbReference>
<dbReference type="Pfam" id="PF00078">
    <property type="entry name" value="RVT_1"/>
    <property type="match status" value="1"/>
</dbReference>
<evidence type="ECO:0000259" key="2">
    <source>
        <dbReference type="PROSITE" id="PS50878"/>
    </source>
</evidence>
<sequence>MDEVSIAQICTSAFSESDIIGAKNLLYDSLSTSRRKKIRKRHGKARRDIEDIICVIKETDTEEFPVFVARDLHKLPPVSFDHVDVTRLLKDLVKMQSELHLIKEQYVTVRQLEEIKLDVESLKKTSVVNYYTGNVNTTRRGACLLNSFTYDSGPMGLHPLQDADNNTSPQSNSPSHQPLNFRPILDTDNLVEGTQTQESAVQISAVRESTAREQSKQASGAETVTHTQPEPTQACVEHSDAKAGDRNTIPKRSLADIARGGVWKQPAPDEKPISLATILAKVLDRLLDQQLRKHIKLHDAQFGFRPGLSTETAILCLKQTVQYYTSRSTPVYALFLDLSKAFDSVQYDVLWEKLLRETDVPNDYINILKYWYLNQRNYVKWAGEHSDMYGLQCGVRQGGVSSTTLFYLYMNELIVGLSGAEVSCSIDGTLINNISYADDMVLLSPSISALKKLITICEHYVQAHGLRYNVSKSELLVFKAKNKTYKVPMVKLNGTPLKQVQSFRYLGHWVTESLKDDLDIERERRALCIRANMLSRRFVPYCHSLYTCSLWTNYTQRSYGVLRTQYNNAFRGLMGLPRHCSASGMLAAAEVDSLSAIIRKRVASLLQRVRGSANSLLKAVVARLGADSAIMQHWTRVHLVKDTKINYNNF</sequence>
<feature type="region of interest" description="Disordered" evidence="1">
    <location>
        <begin position="195"/>
        <end position="247"/>
    </location>
</feature>
<dbReference type="Proteomes" id="UP001549921">
    <property type="component" value="Unassembled WGS sequence"/>
</dbReference>
<dbReference type="InterPro" id="IPR000477">
    <property type="entry name" value="RT_dom"/>
</dbReference>
<feature type="compositionally biased region" description="Polar residues" evidence="1">
    <location>
        <begin position="163"/>
        <end position="178"/>
    </location>
</feature>
<evidence type="ECO:0000313" key="4">
    <source>
        <dbReference type="Proteomes" id="UP001549921"/>
    </source>
</evidence>
<organism evidence="3 4">
    <name type="scientific">Loxostege sticticalis</name>
    <name type="common">Beet webworm moth</name>
    <dbReference type="NCBI Taxonomy" id="481309"/>
    <lineage>
        <taxon>Eukaryota</taxon>
        <taxon>Metazoa</taxon>
        <taxon>Ecdysozoa</taxon>
        <taxon>Arthropoda</taxon>
        <taxon>Hexapoda</taxon>
        <taxon>Insecta</taxon>
        <taxon>Pterygota</taxon>
        <taxon>Neoptera</taxon>
        <taxon>Endopterygota</taxon>
        <taxon>Lepidoptera</taxon>
        <taxon>Glossata</taxon>
        <taxon>Ditrysia</taxon>
        <taxon>Pyraloidea</taxon>
        <taxon>Crambidae</taxon>
        <taxon>Pyraustinae</taxon>
        <taxon>Loxostege</taxon>
    </lineage>
</organism>
<reference evidence="3 4" key="1">
    <citation type="submission" date="2024-06" db="EMBL/GenBank/DDBJ databases">
        <title>A chromosome-level genome assembly of beet webworm, Loxostege sticticalis.</title>
        <authorList>
            <person name="Zhang Y."/>
        </authorList>
    </citation>
    <scope>NUCLEOTIDE SEQUENCE [LARGE SCALE GENOMIC DNA]</scope>
    <source>
        <strain evidence="3">AQ028</strain>
        <tissue evidence="3">Male pupae</tissue>
    </source>
</reference>
<dbReference type="PANTHER" id="PTHR47027">
    <property type="entry name" value="REVERSE TRANSCRIPTASE DOMAIN-CONTAINING PROTEIN"/>
    <property type="match status" value="1"/>
</dbReference>